<sequence>MIWMGSRSIETLRVDLLKRLAKFYTGNKEEDKIIMVKNFGDEFKRDFNELLERCILSLMEGEDNFFGLFMIQTKREISFDIEWPISTEIDISGFKMYFNPWKFLNCSFEEMKSLIKHEIYHIMYGHHVRAKDLYNKYGRTPVNLAMDISVNQFIKGLPSWAAKLDNIALEFNVELREDSTMETYAKEIYEAIQKIMREAPDKKINLKELEDFDLESLHNSWENPAQSINKEDMKELVKNTARNAHKGKSPRGLEEILAALNKVPEISWVDYLKKIIRSMPSGHRKTITRKDRRQPNRLELRGTLRDNISEILVAIDISGSITDKEIEQIFTEIFGIIKNKEVRVTVIECDDKVRRVYKLNSKKDLKPRLDKKGGTAFSPVFEYINKKSLRNSLLIYFTDGLGEEELRVKPINYKTLWILTGKGERLSLKKSYGEIKRLKAKGQYEADNTYGLKVMREMLHDWAR</sequence>
<dbReference type="PANTHER" id="PTHR38730:SF1">
    <property type="entry name" value="SLL7028 PROTEIN"/>
    <property type="match status" value="1"/>
</dbReference>
<dbReference type="EMBL" id="JAHLQL010000001">
    <property type="protein sequence ID" value="MBU5591398.1"/>
    <property type="molecule type" value="Genomic_DNA"/>
</dbReference>
<reference evidence="3 4" key="1">
    <citation type="submission" date="2021-06" db="EMBL/GenBank/DDBJ databases">
        <authorList>
            <person name="Sun Q."/>
            <person name="Li D."/>
        </authorList>
    </citation>
    <scope>NUCLEOTIDE SEQUENCE [LARGE SCALE GENOMIC DNA]</scope>
    <source>
        <strain evidence="3 4">MSJ-4</strain>
    </source>
</reference>
<keyword evidence="4" id="KW-1185">Reference proteome</keyword>
<name>A0ABS6F1D9_9CLOT</name>
<dbReference type="Pfam" id="PF09967">
    <property type="entry name" value="DUF2201"/>
    <property type="match status" value="1"/>
</dbReference>
<evidence type="ECO:0000259" key="2">
    <source>
        <dbReference type="Pfam" id="PF13203"/>
    </source>
</evidence>
<feature type="domain" description="Putative metallopeptidase" evidence="2">
    <location>
        <begin position="91"/>
        <end position="279"/>
    </location>
</feature>
<organism evidence="3 4">
    <name type="scientific">Clostridium simiarum</name>
    <dbReference type="NCBI Taxonomy" id="2841506"/>
    <lineage>
        <taxon>Bacteria</taxon>
        <taxon>Bacillati</taxon>
        <taxon>Bacillota</taxon>
        <taxon>Clostridia</taxon>
        <taxon>Eubacteriales</taxon>
        <taxon>Clostridiaceae</taxon>
        <taxon>Clostridium</taxon>
    </lineage>
</organism>
<accession>A0ABS6F1D9</accession>
<gene>
    <name evidence="3" type="ORF">KQI89_06455</name>
</gene>
<protein>
    <submittedName>
        <fullName evidence="3">Peptidase</fullName>
    </submittedName>
</protein>
<dbReference type="Proteomes" id="UP000736583">
    <property type="component" value="Unassembled WGS sequence"/>
</dbReference>
<evidence type="ECO:0000259" key="1">
    <source>
        <dbReference type="Pfam" id="PF09967"/>
    </source>
</evidence>
<dbReference type="PANTHER" id="PTHR38730">
    <property type="entry name" value="SLL7028 PROTEIN"/>
    <property type="match status" value="1"/>
</dbReference>
<evidence type="ECO:0000313" key="4">
    <source>
        <dbReference type="Proteomes" id="UP000736583"/>
    </source>
</evidence>
<dbReference type="Pfam" id="PF13203">
    <property type="entry name" value="DUF2201_N"/>
    <property type="match status" value="1"/>
</dbReference>
<feature type="domain" description="VWA-like" evidence="1">
    <location>
        <begin position="312"/>
        <end position="424"/>
    </location>
</feature>
<dbReference type="InterPro" id="IPR025154">
    <property type="entry name" value="Put_metallopeptidase_dom"/>
</dbReference>
<evidence type="ECO:0000313" key="3">
    <source>
        <dbReference type="EMBL" id="MBU5591398.1"/>
    </source>
</evidence>
<proteinExistence type="predicted"/>
<dbReference type="InterPro" id="IPR018698">
    <property type="entry name" value="VWA-like_dom"/>
</dbReference>
<comment type="caution">
    <text evidence="3">The sequence shown here is derived from an EMBL/GenBank/DDBJ whole genome shotgun (WGS) entry which is preliminary data.</text>
</comment>